<dbReference type="InterPro" id="IPR004629">
    <property type="entry name" value="WecG_TagA_CpsF"/>
</dbReference>
<dbReference type="GO" id="GO:0019350">
    <property type="term" value="P:teichoic acid biosynthetic process"/>
    <property type="evidence" value="ECO:0007669"/>
    <property type="project" value="UniProtKB-UniRule"/>
</dbReference>
<name>A0A8J6JLV5_9FIRM</name>
<dbReference type="EMBL" id="JACOPQ010000006">
    <property type="protein sequence ID" value="MBC5737249.1"/>
    <property type="molecule type" value="Genomic_DNA"/>
</dbReference>
<comment type="catalytic activity">
    <reaction evidence="5">
        <text>UDP-N-acetyl-alpha-D-mannosamine + N-acetyl-alpha-D-glucosaminyl-di-trans,octa-cis-undecaprenyl diphosphate = N-acetyl-beta-D-mannosaminyl-(1-&gt;4)-N-acetyl-alpha-D-glucosaminyl di-trans,octa-cis-undecaprenyl diphosphate + UDP + H(+)</text>
        <dbReference type="Rhea" id="RHEA:16053"/>
        <dbReference type="ChEBI" id="CHEBI:15378"/>
        <dbReference type="ChEBI" id="CHEBI:58223"/>
        <dbReference type="ChEBI" id="CHEBI:62959"/>
        <dbReference type="ChEBI" id="CHEBI:68623"/>
        <dbReference type="ChEBI" id="CHEBI:132210"/>
        <dbReference type="EC" id="2.4.1.187"/>
    </reaction>
</comment>
<gene>
    <name evidence="6" type="ORF">H8S62_09530</name>
</gene>
<dbReference type="EC" id="2.4.1.187" evidence="5"/>
<dbReference type="NCBIfam" id="TIGR00696">
    <property type="entry name" value="wecG_tagA_cpsF"/>
    <property type="match status" value="1"/>
</dbReference>
<proteinExistence type="inferred from homology"/>
<evidence type="ECO:0000256" key="5">
    <source>
        <dbReference type="HAMAP-Rule" id="MF_02070"/>
    </source>
</evidence>
<sequence length="242" mass="25969">MRIDVLGVGFDDVTLEEAADIGGVLAGSEGFSYVVTPNPEFLLQAKKDEEFRAVLNGAGLVLADGVGVVKAAGILGRPLKGRVPGIDFAARLLAHMAKTGRRLFLLGAKPGVAETAAANLQKQYPGLMVCGTHDGYFKEDGPIVAEIREAHADVVFVCLGAPRQEFWMARNGKDTGAHLMVGLGGSLDVFSGVVERAPEAWQKTGMEWLYRLLKEPRRIGRMAKLPMVLVDAAVCRVSGRRK</sequence>
<comment type="similarity">
    <text evidence="5">Belongs to the glycosyltransferase 26 family. TagA/TarA subfamily.</text>
</comment>
<evidence type="ECO:0000313" key="7">
    <source>
        <dbReference type="Proteomes" id="UP000607645"/>
    </source>
</evidence>
<dbReference type="PANTHER" id="PTHR34136">
    <property type="match status" value="1"/>
</dbReference>
<dbReference type="Proteomes" id="UP000607645">
    <property type="component" value="Unassembled WGS sequence"/>
</dbReference>
<accession>A0A8J6JLV5</accession>
<dbReference type="InterPro" id="IPR034714">
    <property type="entry name" value="TagA_TarA"/>
</dbReference>
<dbReference type="CDD" id="cd06533">
    <property type="entry name" value="Glyco_transf_WecG_TagA"/>
    <property type="match status" value="1"/>
</dbReference>
<protein>
    <recommendedName>
        <fullName evidence="5">N-acetylglucosaminyldiphosphoundecaprenol N-acetyl-beta-D-mannosaminyltransferase</fullName>
        <ecNumber evidence="5">2.4.1.187</ecNumber>
    </recommendedName>
    <alternativeName>
        <fullName evidence="5">N-acetylmannosaminyltransferase</fullName>
    </alternativeName>
    <alternativeName>
        <fullName evidence="5">UDP-N-acetylmannosamine transferase</fullName>
    </alternativeName>
    <alternativeName>
        <fullName evidence="5">UDP-N-acetylmannosamine:N-acetylglucosaminyl pyrophosphorylundecaprenol N-acetylmannosaminyltransferase</fullName>
    </alternativeName>
</protein>
<keyword evidence="3 5" id="KW-0777">Teichoic acid biosynthesis</keyword>
<keyword evidence="4 5" id="KW-0961">Cell wall biogenesis/degradation</keyword>
<organism evidence="6 7">
    <name type="scientific">Lawsonibacter faecis</name>
    <dbReference type="NCBI Taxonomy" id="2763052"/>
    <lineage>
        <taxon>Bacteria</taxon>
        <taxon>Bacillati</taxon>
        <taxon>Bacillota</taxon>
        <taxon>Clostridia</taxon>
        <taxon>Eubacteriales</taxon>
        <taxon>Oscillospiraceae</taxon>
        <taxon>Lawsonibacter</taxon>
    </lineage>
</organism>
<dbReference type="RefSeq" id="WP_186919117.1">
    <property type="nucleotide sequence ID" value="NZ_JACOPQ010000006.1"/>
</dbReference>
<keyword evidence="7" id="KW-1185">Reference proteome</keyword>
<dbReference type="AlphaFoldDB" id="A0A8J6JLV5"/>
<evidence type="ECO:0000256" key="1">
    <source>
        <dbReference type="ARBA" id="ARBA00022676"/>
    </source>
</evidence>
<dbReference type="GO" id="GO:0047244">
    <property type="term" value="F:N-acetylglucosaminyldiphosphoundecaprenol N-acetyl-beta-D-mannosaminyltransferase activity"/>
    <property type="evidence" value="ECO:0007669"/>
    <property type="project" value="UniProtKB-UniRule"/>
</dbReference>
<dbReference type="GO" id="GO:0071555">
    <property type="term" value="P:cell wall organization"/>
    <property type="evidence" value="ECO:0007669"/>
    <property type="project" value="UniProtKB-KW"/>
</dbReference>
<dbReference type="PANTHER" id="PTHR34136:SF1">
    <property type="entry name" value="UDP-N-ACETYL-D-MANNOSAMINURONIC ACID TRANSFERASE"/>
    <property type="match status" value="1"/>
</dbReference>
<dbReference type="Pfam" id="PF03808">
    <property type="entry name" value="Glyco_tran_WecG"/>
    <property type="match status" value="1"/>
</dbReference>
<keyword evidence="2 5" id="KW-0808">Transferase</keyword>
<comment type="function">
    <text evidence="5">Catalyzes the conversion of GlcNAc-PP-undecaprenol into ManNAc-GlcNAc-PP-undecaprenol, the first committed lipid intermediate in the de novo synthesis of teichoic acid.</text>
</comment>
<dbReference type="UniPathway" id="UPA00632"/>
<evidence type="ECO:0000256" key="2">
    <source>
        <dbReference type="ARBA" id="ARBA00022679"/>
    </source>
</evidence>
<evidence type="ECO:0000256" key="3">
    <source>
        <dbReference type="ARBA" id="ARBA00022944"/>
    </source>
</evidence>
<dbReference type="HAMAP" id="MF_02070">
    <property type="entry name" value="TagA_TarA"/>
    <property type="match status" value="1"/>
</dbReference>
<evidence type="ECO:0000313" key="6">
    <source>
        <dbReference type="EMBL" id="MBC5737249.1"/>
    </source>
</evidence>
<evidence type="ECO:0000256" key="4">
    <source>
        <dbReference type="ARBA" id="ARBA00023316"/>
    </source>
</evidence>
<comment type="caution">
    <text evidence="6">The sequence shown here is derived from an EMBL/GenBank/DDBJ whole genome shotgun (WGS) entry which is preliminary data.</text>
</comment>
<comment type="pathway">
    <text evidence="5">Cell wall biogenesis; teichoic acid biosynthesis.</text>
</comment>
<keyword evidence="1 5" id="KW-0328">Glycosyltransferase</keyword>
<reference evidence="6" key="1">
    <citation type="submission" date="2020-08" db="EMBL/GenBank/DDBJ databases">
        <title>Genome public.</title>
        <authorList>
            <person name="Liu C."/>
            <person name="Sun Q."/>
        </authorList>
    </citation>
    <scope>NUCLEOTIDE SEQUENCE</scope>
    <source>
        <strain evidence="6">NSJ-52</strain>
    </source>
</reference>